<dbReference type="Proteomes" id="UP001363460">
    <property type="component" value="Chromosome"/>
</dbReference>
<gene>
    <name evidence="2" type="ORF">V8J38_09070</name>
</gene>
<dbReference type="Pfam" id="PF00561">
    <property type="entry name" value="Abhydrolase_1"/>
    <property type="match status" value="1"/>
</dbReference>
<organism evidence="2 3">
    <name type="scientific">Brevundimonas olei</name>
    <dbReference type="NCBI Taxonomy" id="657642"/>
    <lineage>
        <taxon>Bacteria</taxon>
        <taxon>Pseudomonadati</taxon>
        <taxon>Pseudomonadota</taxon>
        <taxon>Alphaproteobacteria</taxon>
        <taxon>Caulobacterales</taxon>
        <taxon>Caulobacteraceae</taxon>
        <taxon>Brevundimonas</taxon>
    </lineage>
</organism>
<dbReference type="InterPro" id="IPR000073">
    <property type="entry name" value="AB_hydrolase_1"/>
</dbReference>
<dbReference type="InterPro" id="IPR029058">
    <property type="entry name" value="AB_hydrolase_fold"/>
</dbReference>
<reference evidence="2 3" key="1">
    <citation type="submission" date="2024-02" db="EMBL/GenBank/DDBJ databases">
        <title>Distribution and functional of Brevundimonas-related endobacteria within Verticillium dahliae.</title>
        <authorList>
            <person name="Zeng H."/>
        </authorList>
    </citation>
    <scope>NUCLEOTIDE SEQUENCE [LARGE SCALE GENOMIC DNA]</scope>
    <source>
        <strain evidence="2 3">TRM 44200</strain>
    </source>
</reference>
<dbReference type="InterPro" id="IPR050266">
    <property type="entry name" value="AB_hydrolase_sf"/>
</dbReference>
<dbReference type="EMBL" id="CP146369">
    <property type="protein sequence ID" value="WWT53421.1"/>
    <property type="molecule type" value="Genomic_DNA"/>
</dbReference>
<dbReference type="GO" id="GO:0016787">
    <property type="term" value="F:hydrolase activity"/>
    <property type="evidence" value="ECO:0007669"/>
    <property type="project" value="UniProtKB-KW"/>
</dbReference>
<evidence type="ECO:0000313" key="2">
    <source>
        <dbReference type="EMBL" id="WWT53421.1"/>
    </source>
</evidence>
<dbReference type="PANTHER" id="PTHR43798">
    <property type="entry name" value="MONOACYLGLYCEROL LIPASE"/>
    <property type="match status" value="1"/>
</dbReference>
<dbReference type="PRINTS" id="PR00111">
    <property type="entry name" value="ABHYDROLASE"/>
</dbReference>
<sequence>MISAWTSGRRRYVDGLWGQVHLREWGFGRSLFLLHQTPWSGVQFHRLAPLLAQTGWRVIAPDTPGYGLSDRPSASPAIGDYAENMAVVFDSLDVQDAVIAGHHTGALIAAAFAAARPDRTSGLILDNPPFYTAAERAQRLALPHHAHAPEEGGGHFTSRWRFMRGMADPDLSVAGLHLAIIAHHVNDASADHGHAAAYAWDMASAVDAISAPTLVLSSRGDAIHSHGSRLLKCRPDWRGAVLPAGPATALESPEVWRDAVLSFLSALDATSPPIGR</sequence>
<keyword evidence="2" id="KW-0378">Hydrolase</keyword>
<feature type="domain" description="AB hydrolase-1" evidence="1">
    <location>
        <begin position="31"/>
        <end position="133"/>
    </location>
</feature>
<dbReference type="PRINTS" id="PR00412">
    <property type="entry name" value="EPOXHYDRLASE"/>
</dbReference>
<dbReference type="RefSeq" id="WP_338575124.1">
    <property type="nucleotide sequence ID" value="NZ_CP146369.1"/>
</dbReference>
<keyword evidence="3" id="KW-1185">Reference proteome</keyword>
<dbReference type="SUPFAM" id="SSF53474">
    <property type="entry name" value="alpha/beta-Hydrolases"/>
    <property type="match status" value="1"/>
</dbReference>
<evidence type="ECO:0000259" key="1">
    <source>
        <dbReference type="Pfam" id="PF00561"/>
    </source>
</evidence>
<accession>A0ABZ2ICT4</accession>
<dbReference type="InterPro" id="IPR000639">
    <property type="entry name" value="Epox_hydrolase-like"/>
</dbReference>
<dbReference type="Gene3D" id="3.40.50.1820">
    <property type="entry name" value="alpha/beta hydrolase"/>
    <property type="match status" value="1"/>
</dbReference>
<name>A0ABZ2ICT4_9CAUL</name>
<protein>
    <submittedName>
        <fullName evidence="2">Alpha/beta hydrolase</fullName>
    </submittedName>
</protein>
<evidence type="ECO:0000313" key="3">
    <source>
        <dbReference type="Proteomes" id="UP001363460"/>
    </source>
</evidence>
<proteinExistence type="predicted"/>